<evidence type="ECO:0000256" key="3">
    <source>
        <dbReference type="SAM" id="Coils"/>
    </source>
</evidence>
<dbReference type="GO" id="GO:0046872">
    <property type="term" value="F:metal ion binding"/>
    <property type="evidence" value="ECO:0007669"/>
    <property type="project" value="UniProtKB-KW"/>
</dbReference>
<feature type="region of interest" description="Disordered" evidence="4">
    <location>
        <begin position="310"/>
        <end position="437"/>
    </location>
</feature>
<keyword evidence="1" id="KW-0479">Metal-binding</keyword>
<reference evidence="7 8" key="1">
    <citation type="submission" date="2024-05" db="EMBL/GenBank/DDBJ databases">
        <authorList>
            <person name="Wallberg A."/>
        </authorList>
    </citation>
    <scope>NUCLEOTIDE SEQUENCE [LARGE SCALE GENOMIC DNA]</scope>
</reference>
<keyword evidence="8" id="KW-1185">Reference proteome</keyword>
<evidence type="ECO:0000313" key="8">
    <source>
        <dbReference type="Proteomes" id="UP001497623"/>
    </source>
</evidence>
<feature type="domain" description="PDZ" evidence="6">
    <location>
        <begin position="23"/>
        <end position="88"/>
    </location>
</feature>
<organism evidence="7 8">
    <name type="scientific">Meganyctiphanes norvegica</name>
    <name type="common">Northern krill</name>
    <name type="synonym">Thysanopoda norvegica</name>
    <dbReference type="NCBI Taxonomy" id="48144"/>
    <lineage>
        <taxon>Eukaryota</taxon>
        <taxon>Metazoa</taxon>
        <taxon>Ecdysozoa</taxon>
        <taxon>Arthropoda</taxon>
        <taxon>Crustacea</taxon>
        <taxon>Multicrustacea</taxon>
        <taxon>Malacostraca</taxon>
        <taxon>Eumalacostraca</taxon>
        <taxon>Eucarida</taxon>
        <taxon>Euphausiacea</taxon>
        <taxon>Euphausiidae</taxon>
        <taxon>Meganyctiphanes</taxon>
    </lineage>
</organism>
<dbReference type="InterPro" id="IPR015212">
    <property type="entry name" value="RGS-like_dom"/>
</dbReference>
<accession>A0AAV2PVT2</accession>
<sequence>MDDKLESIAEGDDPGNDPYPLRTVVIHRGEKGYGLTVSGESPVIVQDVKEGGPAAQAGVQKGDSIIKVNGTLVSQVNHKEVVQIIKSTQYVALTLKSLGEDEVSLSSPQDAPHRPLPPTPTSSKSNDRITAPLPVNMQLQNQFDVNKCKMLQMFLEKQRRARELIIVELQKGPSTKVLQKNLEKELESVNRQIMKIQEEIKNMKDIEASQFHSHGRSSPRSPPSSRSHHPISLQSHHSHTRSQSEIPPPLPARNRSLVTQISAPNISCSSLSLISTSPSSTTFAAAPPLPPRPPFQLERVGEGGLAQSLENIHKGPGLTHSVSSVSDSGYNVRPHSHHRAKSSPDPFSLQGSPGSARLGGSDSAMELSSSASFVSSRNKSLSGLSTDDNEPPGTPPPPYVSQHNLGPNTDDNDDNYERIQDDVDTPTGGNSAGFFPTQPILSMEDEEFSDPEPLEDHGPFQSLSKLWNHNANAYLAVFMNYVISNCDSSCLFFYMITDLYKEGGVKEMKRWAYEIHSSFLLPGAPLRLSSIEDSILHEIDETLQNELDKEEILRKVFWKARQKCREDLNEQLADFRAKRSAGLGSIFGPRDHTLEESIHNKQKELQIVEHLLVPCLESVSEDLKNATDQMFLTASCLATILQKYYGVKSQQSLQLIDRCPLFVSKERPLRSKFFRGSKKLVSRDHVFNQHAYYSVTYCNHCGLIIWGITPQGYQCANCEMNIHKSCVKLVEETCIGQLHKKESRGRDIRFSSFLGKIMPDDKDNRRKVSQVNAAHIAIARRGFEESGTEALGLMSETDGISGKKVVI</sequence>
<dbReference type="SMART" id="SM00109">
    <property type="entry name" value="C1"/>
    <property type="match status" value="1"/>
</dbReference>
<dbReference type="Proteomes" id="UP001497623">
    <property type="component" value="Unassembled WGS sequence"/>
</dbReference>
<dbReference type="InterPro" id="IPR002219">
    <property type="entry name" value="PKC_DAG/PE"/>
</dbReference>
<dbReference type="AlphaFoldDB" id="A0AAV2PVT2"/>
<feature type="compositionally biased region" description="Low complexity" evidence="4">
    <location>
        <begin position="277"/>
        <end position="286"/>
    </location>
</feature>
<dbReference type="Pfam" id="PF00595">
    <property type="entry name" value="PDZ"/>
    <property type="match status" value="1"/>
</dbReference>
<comment type="caution">
    <text evidence="7">The sequence shown here is derived from an EMBL/GenBank/DDBJ whole genome shotgun (WGS) entry which is preliminary data.</text>
</comment>
<keyword evidence="3" id="KW-0175">Coiled coil</keyword>
<dbReference type="PROSITE" id="PS50106">
    <property type="entry name" value="PDZ"/>
    <property type="match status" value="1"/>
</dbReference>
<gene>
    <name evidence="7" type="ORF">MNOR_LOCUS5315</name>
</gene>
<dbReference type="InterPro" id="IPR036305">
    <property type="entry name" value="RGS_sf"/>
</dbReference>
<evidence type="ECO:0000259" key="5">
    <source>
        <dbReference type="PROSITE" id="PS50081"/>
    </source>
</evidence>
<dbReference type="InterPro" id="IPR001478">
    <property type="entry name" value="PDZ"/>
</dbReference>
<feature type="domain" description="Phorbol-ester/DAG-type" evidence="5">
    <location>
        <begin position="684"/>
        <end position="734"/>
    </location>
</feature>
<feature type="region of interest" description="Disordered" evidence="4">
    <location>
        <begin position="1"/>
        <end position="20"/>
    </location>
</feature>
<dbReference type="PANTHER" id="PTHR45872">
    <property type="entry name" value="RHO GUANINE NUCLEOTIDE EXCHANGE FACTOR 2, ISOFORM D"/>
    <property type="match status" value="1"/>
</dbReference>
<dbReference type="InterPro" id="IPR036034">
    <property type="entry name" value="PDZ_sf"/>
</dbReference>
<dbReference type="CDD" id="cd23069">
    <property type="entry name" value="PDZ_ARHGEF11-12-like"/>
    <property type="match status" value="1"/>
</dbReference>
<feature type="non-terminal residue" evidence="7">
    <location>
        <position position="807"/>
    </location>
</feature>
<feature type="compositionally biased region" description="Low complexity" evidence="4">
    <location>
        <begin position="360"/>
        <end position="380"/>
    </location>
</feature>
<evidence type="ECO:0000256" key="4">
    <source>
        <dbReference type="SAM" id="MobiDB-lite"/>
    </source>
</evidence>
<dbReference type="Gene3D" id="2.30.42.10">
    <property type="match status" value="1"/>
</dbReference>
<dbReference type="SUPFAM" id="SSF50156">
    <property type="entry name" value="PDZ domain-like"/>
    <property type="match status" value="1"/>
</dbReference>
<feature type="region of interest" description="Disordered" evidence="4">
    <location>
        <begin position="103"/>
        <end position="129"/>
    </location>
</feature>
<dbReference type="GO" id="GO:0005085">
    <property type="term" value="F:guanyl-nucleotide exchange factor activity"/>
    <property type="evidence" value="ECO:0007669"/>
    <property type="project" value="InterPro"/>
</dbReference>
<dbReference type="PANTHER" id="PTHR45872:SF2">
    <property type="entry name" value="RHO GUANINE NUCLEOTIDE EXCHANGE FACTOR 2, ISOFORM D"/>
    <property type="match status" value="1"/>
</dbReference>
<feature type="compositionally biased region" description="Polar residues" evidence="4">
    <location>
        <begin position="320"/>
        <end position="329"/>
    </location>
</feature>
<dbReference type="Pfam" id="PF09128">
    <property type="entry name" value="RGS-like"/>
    <property type="match status" value="1"/>
</dbReference>
<dbReference type="GO" id="GO:0005737">
    <property type="term" value="C:cytoplasm"/>
    <property type="evidence" value="ECO:0007669"/>
    <property type="project" value="InterPro"/>
</dbReference>
<dbReference type="SMART" id="SM00228">
    <property type="entry name" value="PDZ"/>
    <property type="match status" value="1"/>
</dbReference>
<evidence type="ECO:0000256" key="2">
    <source>
        <dbReference type="ARBA" id="ARBA00022833"/>
    </source>
</evidence>
<evidence type="ECO:0000259" key="6">
    <source>
        <dbReference type="PROSITE" id="PS50106"/>
    </source>
</evidence>
<dbReference type="SUPFAM" id="SSF57889">
    <property type="entry name" value="Cysteine-rich domain"/>
    <property type="match status" value="1"/>
</dbReference>
<keyword evidence="2" id="KW-0862">Zinc</keyword>
<dbReference type="Gene3D" id="3.30.60.20">
    <property type="match status" value="1"/>
</dbReference>
<proteinExistence type="predicted"/>
<name>A0AAV2PVT2_MEGNR</name>
<dbReference type="PROSITE" id="PS00479">
    <property type="entry name" value="ZF_DAG_PE_1"/>
    <property type="match status" value="1"/>
</dbReference>
<evidence type="ECO:0000256" key="1">
    <source>
        <dbReference type="ARBA" id="ARBA00022723"/>
    </source>
</evidence>
<dbReference type="Gene3D" id="1.10.167.10">
    <property type="entry name" value="Regulator of G-protein Signalling 4, domain 2"/>
    <property type="match status" value="1"/>
</dbReference>
<dbReference type="GO" id="GO:0001664">
    <property type="term" value="F:G protein-coupled receptor binding"/>
    <property type="evidence" value="ECO:0007669"/>
    <property type="project" value="TreeGrafter"/>
</dbReference>
<dbReference type="InterPro" id="IPR046349">
    <property type="entry name" value="C1-like_sf"/>
</dbReference>
<feature type="region of interest" description="Disordered" evidence="4">
    <location>
        <begin position="210"/>
        <end position="252"/>
    </location>
</feature>
<dbReference type="EMBL" id="CAXKWB010002041">
    <property type="protein sequence ID" value="CAL4066068.1"/>
    <property type="molecule type" value="Genomic_DNA"/>
</dbReference>
<dbReference type="PROSITE" id="PS50081">
    <property type="entry name" value="ZF_DAG_PE_2"/>
    <property type="match status" value="1"/>
</dbReference>
<protein>
    <submittedName>
        <fullName evidence="7">Uncharacterized protein</fullName>
    </submittedName>
</protein>
<dbReference type="GO" id="GO:0007186">
    <property type="term" value="P:G protein-coupled receptor signaling pathway"/>
    <property type="evidence" value="ECO:0007669"/>
    <property type="project" value="TreeGrafter"/>
</dbReference>
<feature type="region of interest" description="Disordered" evidence="4">
    <location>
        <begin position="277"/>
        <end position="298"/>
    </location>
</feature>
<feature type="coiled-coil region" evidence="3">
    <location>
        <begin position="179"/>
        <end position="206"/>
    </location>
</feature>
<dbReference type="InterPro" id="IPR044926">
    <property type="entry name" value="RGS_subdomain_2"/>
</dbReference>
<dbReference type="Pfam" id="PF00130">
    <property type="entry name" value="C1_1"/>
    <property type="match status" value="1"/>
</dbReference>
<dbReference type="SUPFAM" id="SSF48097">
    <property type="entry name" value="Regulator of G-protein signaling, RGS"/>
    <property type="match status" value="1"/>
</dbReference>
<feature type="compositionally biased region" description="Low complexity" evidence="4">
    <location>
        <begin position="216"/>
        <end position="225"/>
    </location>
</feature>
<evidence type="ECO:0000313" key="7">
    <source>
        <dbReference type="EMBL" id="CAL4066068.1"/>
    </source>
</evidence>